<comment type="caution">
    <text evidence="3">The sequence shown here is derived from an EMBL/GenBank/DDBJ whole genome shotgun (WGS) entry which is preliminary data.</text>
</comment>
<reference evidence="3 4" key="1">
    <citation type="submission" date="2018-07" db="EMBL/GenBank/DDBJ databases">
        <title>Genomic Encyclopedia of Type Strains, Phase IV (KMG-IV): sequencing the most valuable type-strain genomes for metagenomic binning, comparative biology and taxonomic classification.</title>
        <authorList>
            <person name="Goeker M."/>
        </authorList>
    </citation>
    <scope>NUCLEOTIDE SEQUENCE [LARGE SCALE GENOMIC DNA]</scope>
    <source>
        <strain evidence="3 4">DSM 44952</strain>
    </source>
</reference>
<dbReference type="Proteomes" id="UP000255355">
    <property type="component" value="Unassembled WGS sequence"/>
</dbReference>
<feature type="chain" id="PRO_5039378232" description="Large secreted protein" evidence="2">
    <location>
        <begin position="25"/>
        <end position="153"/>
    </location>
</feature>
<dbReference type="STRING" id="1210089.GCA_001613165_01297"/>
<gene>
    <name evidence="3" type="ORF">DFR68_104261</name>
</gene>
<sequence>MNWISRGRRAAAAGALLPILLAAACGGTDDGGTQANTSTSATSGPNTPTELEQPQPGRMFTANPALVGARPIPFESWNRVAPDRIAVNFQVGSPECYGVDASTTETDSTVTVELRSGTLPEAVGRMCTMIAVFGTLEVPLKQPLGDRKVLSAK</sequence>
<dbReference type="EMBL" id="QQAZ01000004">
    <property type="protein sequence ID" value="RDI51777.1"/>
    <property type="molecule type" value="Genomic_DNA"/>
</dbReference>
<evidence type="ECO:0000313" key="4">
    <source>
        <dbReference type="Proteomes" id="UP000255355"/>
    </source>
</evidence>
<dbReference type="OrthoDB" id="3383849at2"/>
<feature type="compositionally biased region" description="Polar residues" evidence="1">
    <location>
        <begin position="34"/>
        <end position="52"/>
    </location>
</feature>
<organism evidence="3 4">
    <name type="scientific">Nocardia mexicana</name>
    <dbReference type="NCBI Taxonomy" id="279262"/>
    <lineage>
        <taxon>Bacteria</taxon>
        <taxon>Bacillati</taxon>
        <taxon>Actinomycetota</taxon>
        <taxon>Actinomycetes</taxon>
        <taxon>Mycobacteriales</taxon>
        <taxon>Nocardiaceae</taxon>
        <taxon>Nocardia</taxon>
    </lineage>
</organism>
<evidence type="ECO:0000256" key="1">
    <source>
        <dbReference type="SAM" id="MobiDB-lite"/>
    </source>
</evidence>
<evidence type="ECO:0000256" key="2">
    <source>
        <dbReference type="SAM" id="SignalP"/>
    </source>
</evidence>
<proteinExistence type="predicted"/>
<name>A0A370H5T4_9NOCA</name>
<keyword evidence="4" id="KW-1185">Reference proteome</keyword>
<keyword evidence="2" id="KW-0732">Signal</keyword>
<dbReference type="AlphaFoldDB" id="A0A370H5T4"/>
<evidence type="ECO:0008006" key="5">
    <source>
        <dbReference type="Google" id="ProtNLM"/>
    </source>
</evidence>
<accession>A0A370H5T4</accession>
<dbReference type="PROSITE" id="PS51257">
    <property type="entry name" value="PROKAR_LIPOPROTEIN"/>
    <property type="match status" value="1"/>
</dbReference>
<dbReference type="RefSeq" id="WP_068014899.1">
    <property type="nucleotide sequence ID" value="NZ_QQAZ01000004.1"/>
</dbReference>
<protein>
    <recommendedName>
        <fullName evidence="5">Large secreted protein</fullName>
    </recommendedName>
</protein>
<evidence type="ECO:0000313" key="3">
    <source>
        <dbReference type="EMBL" id="RDI51777.1"/>
    </source>
</evidence>
<feature type="region of interest" description="Disordered" evidence="1">
    <location>
        <begin position="30"/>
        <end position="57"/>
    </location>
</feature>
<feature type="signal peptide" evidence="2">
    <location>
        <begin position="1"/>
        <end position="24"/>
    </location>
</feature>